<dbReference type="InterPro" id="IPR027417">
    <property type="entry name" value="P-loop_NTPase"/>
</dbReference>
<dbReference type="EMBL" id="JACSNX010000009">
    <property type="protein sequence ID" value="MBM6851355.1"/>
    <property type="molecule type" value="Genomic_DNA"/>
</dbReference>
<organism evidence="1 2">
    <name type="scientific">Oscillibacter valericigenes</name>
    <dbReference type="NCBI Taxonomy" id="351091"/>
    <lineage>
        <taxon>Bacteria</taxon>
        <taxon>Bacillati</taxon>
        <taxon>Bacillota</taxon>
        <taxon>Clostridia</taxon>
        <taxon>Eubacteriales</taxon>
        <taxon>Oscillospiraceae</taxon>
        <taxon>Oscillibacter</taxon>
    </lineage>
</organism>
<dbReference type="Pfam" id="PF13238">
    <property type="entry name" value="AAA_18"/>
    <property type="match status" value="1"/>
</dbReference>
<dbReference type="RefSeq" id="WP_204804115.1">
    <property type="nucleotide sequence ID" value="NZ_JACSNX010000009.1"/>
</dbReference>
<dbReference type="Gene3D" id="3.40.50.300">
    <property type="entry name" value="P-loop containing nucleotide triphosphate hydrolases"/>
    <property type="match status" value="1"/>
</dbReference>
<sequence>MKRLYVIGGPMGVGKTAACRQLQQLLDRSVFLDGDWCWDAHPFQATEETREMVLENISFLLDNFLRCSAYDHVIFCWVLHRREIWADLLRRLTEPYALRAVFLVCTPEALRSRLEGDIRAGKRTPDVLDRSLAYLPLYEALDVRRLDVTDLTPRETAEQILKQAAATEKEREP</sequence>
<comment type="caution">
    <text evidence="1">The sequence shown here is derived from an EMBL/GenBank/DDBJ whole genome shotgun (WGS) entry which is preliminary data.</text>
</comment>
<reference evidence="1 2" key="1">
    <citation type="journal article" date="2021" name="Sci. Rep.">
        <title>The distribution of antibiotic resistance genes in chicken gut microbiota commensals.</title>
        <authorList>
            <person name="Juricova H."/>
            <person name="Matiasovicova J."/>
            <person name="Kubasova T."/>
            <person name="Cejkova D."/>
            <person name="Rychlik I."/>
        </authorList>
    </citation>
    <scope>NUCLEOTIDE SEQUENCE [LARGE SCALE GENOMIC DNA]</scope>
    <source>
        <strain evidence="1 2">An411</strain>
    </source>
</reference>
<gene>
    <name evidence="1" type="ORF">H9X91_07875</name>
</gene>
<evidence type="ECO:0000313" key="1">
    <source>
        <dbReference type="EMBL" id="MBM6851355.1"/>
    </source>
</evidence>
<evidence type="ECO:0000313" key="2">
    <source>
        <dbReference type="Proteomes" id="UP000719500"/>
    </source>
</evidence>
<accession>A0ABS2FVP6</accession>
<name>A0ABS2FVP6_9FIRM</name>
<protein>
    <submittedName>
        <fullName evidence="1">AAA family ATPase</fullName>
    </submittedName>
</protein>
<proteinExistence type="predicted"/>
<dbReference type="SUPFAM" id="SSF52540">
    <property type="entry name" value="P-loop containing nucleoside triphosphate hydrolases"/>
    <property type="match status" value="1"/>
</dbReference>
<keyword evidence="2" id="KW-1185">Reference proteome</keyword>
<dbReference type="Proteomes" id="UP000719500">
    <property type="component" value="Unassembled WGS sequence"/>
</dbReference>